<keyword evidence="4" id="KW-1185">Reference proteome</keyword>
<protein>
    <submittedName>
        <fullName evidence="3">Dehydrogenase</fullName>
    </submittedName>
</protein>
<dbReference type="SUPFAM" id="SSF55347">
    <property type="entry name" value="Glyceraldehyde-3-phosphate dehydrogenase-like, C-terminal domain"/>
    <property type="match status" value="1"/>
</dbReference>
<dbReference type="SUPFAM" id="SSF51735">
    <property type="entry name" value="NAD(P)-binding Rossmann-fold domains"/>
    <property type="match status" value="1"/>
</dbReference>
<dbReference type="InterPro" id="IPR000683">
    <property type="entry name" value="Gfo/Idh/MocA-like_OxRdtase_N"/>
</dbReference>
<dbReference type="PANTHER" id="PTHR43249">
    <property type="entry name" value="UDP-N-ACETYL-2-AMINO-2-DEOXY-D-GLUCURONATE OXIDASE"/>
    <property type="match status" value="1"/>
</dbReference>
<evidence type="ECO:0000259" key="1">
    <source>
        <dbReference type="Pfam" id="PF01408"/>
    </source>
</evidence>
<dbReference type="Pfam" id="PF22725">
    <property type="entry name" value="GFO_IDH_MocA_C3"/>
    <property type="match status" value="1"/>
</dbReference>
<gene>
    <name evidence="3" type="ORF">M2350_003137</name>
</gene>
<evidence type="ECO:0000313" key="3">
    <source>
        <dbReference type="EMBL" id="MCS3920702.1"/>
    </source>
</evidence>
<dbReference type="InterPro" id="IPR036291">
    <property type="entry name" value="NAD(P)-bd_dom_sf"/>
</dbReference>
<reference evidence="3 4" key="1">
    <citation type="submission" date="2022-08" db="EMBL/GenBank/DDBJ databases">
        <title>Bacterial and archaeal communities from various locations to study Microbial Dark Matter (Phase II).</title>
        <authorList>
            <person name="Stepanauskas R."/>
        </authorList>
    </citation>
    <scope>NUCLEOTIDE SEQUENCE [LARGE SCALE GENOMIC DNA]</scope>
    <source>
        <strain evidence="3 4">PD1</strain>
    </source>
</reference>
<evidence type="ECO:0000259" key="2">
    <source>
        <dbReference type="Pfam" id="PF22725"/>
    </source>
</evidence>
<organism evidence="3 4">
    <name type="scientific">Candidatus Fervidibacter sacchari</name>
    <dbReference type="NCBI Taxonomy" id="1448929"/>
    <lineage>
        <taxon>Bacteria</taxon>
        <taxon>Candidatus Fervidibacterota</taxon>
        <taxon>Candidatus Fervidibacter</taxon>
    </lineage>
</organism>
<dbReference type="InterPro" id="IPR052515">
    <property type="entry name" value="Gfo/Idh/MocA_Oxidoreductase"/>
</dbReference>
<dbReference type="Proteomes" id="UP001204798">
    <property type="component" value="Unassembled WGS sequence"/>
</dbReference>
<name>A0ABT2ES05_9BACT</name>
<accession>A0ABT2ES05</accession>
<comment type="caution">
    <text evidence="3">The sequence shown here is derived from an EMBL/GenBank/DDBJ whole genome shotgun (WGS) entry which is preliminary data.</text>
</comment>
<dbReference type="EMBL" id="JANUCP010000006">
    <property type="protein sequence ID" value="MCS3920702.1"/>
    <property type="molecule type" value="Genomic_DNA"/>
</dbReference>
<dbReference type="InterPro" id="IPR055170">
    <property type="entry name" value="GFO_IDH_MocA-like_dom"/>
</dbReference>
<sequence>MGDAIGFVVVGLGMGRNRARMVKQTEGAKLIGVVDINEERAQKVAEELGCEWHTDFRTFLDRPDVHVVWVMTPSGLHADIAVPSLEAGKHVIVTKPMEVTLERADAMIEAAERNKRLLLVDFDMRYLKGAWQIRQAVAEGLFGKLILLEGRLKWFRSQEYYSKSGWRGTWRYDGGGSLANQTIHLIDQLVWIGGEVECVEAARVGVFAHEIETEDLGVAIFRFRNGALGTVLGTTTFPKDAYAVIEVHGDKGGAIMDISGQVKWFFRDESVAPPEIEPPFANSAENMVAAIRDGAPLVCDGREGRKSLELLTAIYKSAQTGKPVDLP</sequence>
<dbReference type="RefSeq" id="WP_259100753.1">
    <property type="nucleotide sequence ID" value="NZ_CP130454.1"/>
</dbReference>
<dbReference type="PANTHER" id="PTHR43249:SF1">
    <property type="entry name" value="D-GLUCOSIDE 3-DEHYDROGENASE"/>
    <property type="match status" value="1"/>
</dbReference>
<dbReference type="Gene3D" id="3.40.50.720">
    <property type="entry name" value="NAD(P)-binding Rossmann-like Domain"/>
    <property type="match status" value="1"/>
</dbReference>
<feature type="domain" description="GFO/IDH/MocA-like oxidoreductase" evidence="2">
    <location>
        <begin position="132"/>
        <end position="254"/>
    </location>
</feature>
<proteinExistence type="predicted"/>
<feature type="domain" description="Gfo/Idh/MocA-like oxidoreductase N-terminal" evidence="1">
    <location>
        <begin position="6"/>
        <end position="122"/>
    </location>
</feature>
<dbReference type="Pfam" id="PF01408">
    <property type="entry name" value="GFO_IDH_MocA"/>
    <property type="match status" value="1"/>
</dbReference>
<dbReference type="Gene3D" id="3.30.360.10">
    <property type="entry name" value="Dihydrodipicolinate Reductase, domain 2"/>
    <property type="match status" value="1"/>
</dbReference>
<evidence type="ECO:0000313" key="4">
    <source>
        <dbReference type="Proteomes" id="UP001204798"/>
    </source>
</evidence>